<dbReference type="GO" id="GO:0016812">
    <property type="term" value="F:hydrolase activity, acting on carbon-nitrogen (but not peptide) bonds, in cyclic amides"/>
    <property type="evidence" value="ECO:0007669"/>
    <property type="project" value="TreeGrafter"/>
</dbReference>
<dbReference type="EMBL" id="SHAH01000078">
    <property type="protein sequence ID" value="RZO74880.1"/>
    <property type="molecule type" value="Genomic_DNA"/>
</dbReference>
<dbReference type="InterPro" id="IPR011059">
    <property type="entry name" value="Metal-dep_hydrolase_composite"/>
</dbReference>
<comment type="caution">
    <text evidence="2">The sequence shown here is derived from an EMBL/GenBank/DDBJ whole genome shotgun (WGS) entry which is preliminary data.</text>
</comment>
<dbReference type="SUPFAM" id="SSF51338">
    <property type="entry name" value="Composite domain of metallo-dependent hydrolases"/>
    <property type="match status" value="1"/>
</dbReference>
<organism evidence="2 3">
    <name type="scientific">OM182 bacterium</name>
    <dbReference type="NCBI Taxonomy" id="2510334"/>
    <lineage>
        <taxon>Bacteria</taxon>
        <taxon>Pseudomonadati</taxon>
        <taxon>Pseudomonadota</taxon>
        <taxon>Gammaproteobacteria</taxon>
        <taxon>OMG group</taxon>
        <taxon>OM182 clade</taxon>
    </lineage>
</organism>
<name>A0A520RXC2_9GAMM</name>
<dbReference type="AlphaFoldDB" id="A0A520RXC2"/>
<evidence type="ECO:0000313" key="3">
    <source>
        <dbReference type="Proteomes" id="UP000320404"/>
    </source>
</evidence>
<evidence type="ECO:0000313" key="2">
    <source>
        <dbReference type="EMBL" id="RZO74880.1"/>
    </source>
</evidence>
<dbReference type="SUPFAM" id="SSF51556">
    <property type="entry name" value="Metallo-dependent hydrolases"/>
    <property type="match status" value="1"/>
</dbReference>
<dbReference type="Proteomes" id="UP000320404">
    <property type="component" value="Unassembled WGS sequence"/>
</dbReference>
<dbReference type="Gene3D" id="3.20.20.140">
    <property type="entry name" value="Metal-dependent hydrolases"/>
    <property type="match status" value="2"/>
</dbReference>
<reference evidence="2 3" key="1">
    <citation type="submission" date="2019-02" db="EMBL/GenBank/DDBJ databases">
        <title>Prokaryotic population dynamics and viral predation in marine succession experiment using metagenomics: the confinement effect.</title>
        <authorList>
            <person name="Haro-Moreno J.M."/>
            <person name="Rodriguez-Valera F."/>
            <person name="Lopez-Perez M."/>
        </authorList>
    </citation>
    <scope>NUCLEOTIDE SEQUENCE [LARGE SCALE GENOMIC DNA]</scope>
    <source>
        <strain evidence="2">MED-G158</strain>
    </source>
</reference>
<dbReference type="InterPro" id="IPR050378">
    <property type="entry name" value="Metallo-dep_Hydrolases_sf"/>
</dbReference>
<accession>A0A520RXC2</accession>
<dbReference type="PANTHER" id="PTHR11647:SF1">
    <property type="entry name" value="COLLAPSIN RESPONSE MEDIATOR PROTEIN"/>
    <property type="match status" value="1"/>
</dbReference>
<protein>
    <submittedName>
        <fullName evidence="2">D-aminoacylase</fullName>
    </submittedName>
</protein>
<dbReference type="Pfam" id="PF07969">
    <property type="entry name" value="Amidohydro_3"/>
    <property type="match status" value="1"/>
</dbReference>
<feature type="domain" description="Amidohydrolase 3" evidence="1">
    <location>
        <begin position="64"/>
        <end position="505"/>
    </location>
</feature>
<dbReference type="CDD" id="cd01297">
    <property type="entry name" value="D-aminoacylase"/>
    <property type="match status" value="1"/>
</dbReference>
<dbReference type="InterPro" id="IPR013108">
    <property type="entry name" value="Amidohydro_3"/>
</dbReference>
<proteinExistence type="predicted"/>
<dbReference type="GO" id="GO:0005829">
    <property type="term" value="C:cytosol"/>
    <property type="evidence" value="ECO:0007669"/>
    <property type="project" value="TreeGrafter"/>
</dbReference>
<dbReference type="InterPro" id="IPR032466">
    <property type="entry name" value="Metal_Hydrolase"/>
</dbReference>
<dbReference type="PANTHER" id="PTHR11647">
    <property type="entry name" value="HYDRANTOINASE/DIHYDROPYRIMIDINASE FAMILY MEMBER"/>
    <property type="match status" value="1"/>
</dbReference>
<evidence type="ECO:0000259" key="1">
    <source>
        <dbReference type="Pfam" id="PF07969"/>
    </source>
</evidence>
<sequence>MLTLLLSLSLLIPVSGATQDRFDILIRDGRVIDGTGTPWYNADVGIIGDRIVRVGDLSDATANQVINARGLTVSPGFIDPHTHAMRGIFDVPNAESALLQGVTTLTEGNDGSSPYPIDEHYAAIADLGISPNWAVFVGQGTIRQAVIGAEDREASPAEMERMKQMVRDAMEQGAIGISTGLFYVPGSFTSTEEVIELSKVAAEYNGIYISHMREEAAQLIDSVEETIRIGEEAGIPVQMTHHKVIGVENWGAAVESLRLVDEARARGVDVTIDQYPYTASQTGITALIPQWAQEGGRDQMLARINSPETRSTIKNEVVAKILYDRGGGDPKNVFISRNSWAPEMAGKNLADLAMEAGMEPTPENAADVVFDIIRGGGATAVYHAIGPDDVDLIMRHPATAIGSDGPVGIFGEGAPHPRQYGTFARVLGHYVRERGVITLEEAVKKMSSQSARRLNIHDRGLITEGYYADVAVFDAAEIIDRATFEDPHQYAEGMKYVLVNGEVVVEGGAHTGRRPGRILHGPGYTGN</sequence>
<gene>
    <name evidence="2" type="ORF">EVA69_05120</name>
</gene>